<dbReference type="InterPro" id="IPR050111">
    <property type="entry name" value="C-type_lectin/snaclec_domain"/>
</dbReference>
<dbReference type="InterPro" id="IPR016186">
    <property type="entry name" value="C-type_lectin-like/link_sf"/>
</dbReference>
<protein>
    <submittedName>
        <fullName evidence="2">C-type lectin domain family 4 member E-like</fullName>
    </submittedName>
</protein>
<dbReference type="SUPFAM" id="SSF56436">
    <property type="entry name" value="C-type lectin-like"/>
    <property type="match status" value="1"/>
</dbReference>
<dbReference type="InterPro" id="IPR016187">
    <property type="entry name" value="CTDL_fold"/>
</dbReference>
<dbReference type="Gene3D" id="3.10.100.10">
    <property type="entry name" value="Mannose-Binding Protein A, subunit A"/>
    <property type="match status" value="1"/>
</dbReference>
<dbReference type="PANTHER" id="PTHR22803">
    <property type="entry name" value="MANNOSE, PHOSPHOLIPASE, LECTIN RECEPTOR RELATED"/>
    <property type="match status" value="1"/>
</dbReference>
<dbReference type="Proteomes" id="UP000752171">
    <property type="component" value="Unassembled WGS sequence"/>
</dbReference>
<accession>A0A8T2KKV3</accession>
<gene>
    <name evidence="2" type="primary">CLEC17A</name>
    <name evidence="2" type="ORF">AMEX_G27350</name>
</gene>
<organism evidence="2 3">
    <name type="scientific">Astyanax mexicanus</name>
    <name type="common">Blind cave fish</name>
    <name type="synonym">Astyanax fasciatus mexicanus</name>
    <dbReference type="NCBI Taxonomy" id="7994"/>
    <lineage>
        <taxon>Eukaryota</taxon>
        <taxon>Metazoa</taxon>
        <taxon>Chordata</taxon>
        <taxon>Craniata</taxon>
        <taxon>Vertebrata</taxon>
        <taxon>Euteleostomi</taxon>
        <taxon>Actinopterygii</taxon>
        <taxon>Neopterygii</taxon>
        <taxon>Teleostei</taxon>
        <taxon>Ostariophysi</taxon>
        <taxon>Characiformes</taxon>
        <taxon>Characoidei</taxon>
        <taxon>Acestrorhamphidae</taxon>
        <taxon>Acestrorhamphinae</taxon>
        <taxon>Astyanax</taxon>
    </lineage>
</organism>
<reference evidence="2 3" key="1">
    <citation type="submission" date="2021-07" db="EMBL/GenBank/DDBJ databases">
        <authorList>
            <person name="Imarazene B."/>
            <person name="Zahm M."/>
            <person name="Klopp C."/>
            <person name="Cabau C."/>
            <person name="Beille S."/>
            <person name="Jouanno E."/>
            <person name="Castinel A."/>
            <person name="Lluch J."/>
            <person name="Gil L."/>
            <person name="Kuchtly C."/>
            <person name="Lopez Roques C."/>
            <person name="Donnadieu C."/>
            <person name="Parrinello H."/>
            <person name="Journot L."/>
            <person name="Du K."/>
            <person name="Schartl M."/>
            <person name="Retaux S."/>
            <person name="Guiguen Y."/>
        </authorList>
    </citation>
    <scope>NUCLEOTIDE SEQUENCE [LARGE SCALE GENOMIC DNA]</scope>
    <source>
        <strain evidence="2">Pach_M1</strain>
        <tissue evidence="2">Testis</tissue>
    </source>
</reference>
<evidence type="ECO:0000313" key="3">
    <source>
        <dbReference type="Proteomes" id="UP000752171"/>
    </source>
</evidence>
<dbReference type="EMBL" id="JAICCE010000025">
    <property type="protein sequence ID" value="KAG9259788.1"/>
    <property type="molecule type" value="Genomic_DNA"/>
</dbReference>
<feature type="non-terminal residue" evidence="2">
    <location>
        <position position="1"/>
    </location>
</feature>
<dbReference type="AlphaFoldDB" id="A0A8T2KKV3"/>
<evidence type="ECO:0000259" key="1">
    <source>
        <dbReference type="PROSITE" id="PS50041"/>
    </source>
</evidence>
<dbReference type="SMART" id="SM00034">
    <property type="entry name" value="CLECT"/>
    <property type="match status" value="1"/>
</dbReference>
<feature type="domain" description="C-type lectin" evidence="1">
    <location>
        <begin position="46"/>
        <end position="164"/>
    </location>
</feature>
<dbReference type="InterPro" id="IPR001304">
    <property type="entry name" value="C-type_lectin-like"/>
</dbReference>
<name>A0A8T2KKV3_ASTMX</name>
<dbReference type="PROSITE" id="PS50041">
    <property type="entry name" value="C_TYPE_LECTIN_2"/>
    <property type="match status" value="1"/>
</dbReference>
<dbReference type="Pfam" id="PF00059">
    <property type="entry name" value="Lectin_C"/>
    <property type="match status" value="1"/>
</dbReference>
<proteinExistence type="predicted"/>
<evidence type="ECO:0000313" key="2">
    <source>
        <dbReference type="EMBL" id="KAG9259788.1"/>
    </source>
</evidence>
<comment type="caution">
    <text evidence="2">The sequence shown here is derived from an EMBL/GenBank/DDBJ whole genome shotgun (WGS) entry which is preliminary data.</text>
</comment>
<sequence>KYLSPFSARSRLPSYCRDQKLQAGCSVSGSSVCSPADFLLSGWKYFNSSFYYISTEKKKSWKREREMYLYLYLFSLYQYFHGFQEFFNKELGRTEAWIGLTDEVTEGDWKWVDGSKPTVEFWWAGEPNDYQNDDCAITSYQKAKSDILTWADYPCEHPVSWICEKHLNGL</sequence>